<keyword evidence="4 16" id="KW-0863">Zinc-finger</keyword>
<dbReference type="PROSITE" id="PS51030">
    <property type="entry name" value="NUCLEAR_REC_DBD_2"/>
    <property type="match status" value="1"/>
</dbReference>
<dbReference type="Gene3D" id="3.30.50.10">
    <property type="entry name" value="Erythroid Transcription Factor GATA-1, subunit A"/>
    <property type="match status" value="1"/>
</dbReference>
<dbReference type="SUPFAM" id="SSF57716">
    <property type="entry name" value="Glucocorticoid receptor-like (DNA-binding domain)"/>
    <property type="match status" value="1"/>
</dbReference>
<dbReference type="KEGG" id="goe:100900814"/>
<dbReference type="RefSeq" id="XP_018493623.1">
    <property type="nucleotide sequence ID" value="XM_018638107.1"/>
</dbReference>
<keyword evidence="6" id="KW-0832">Ubl conjugation</keyword>
<sequence>MLTCVVCGDTSSGKHYGILACNGCSGFFKRSVRRKLIYRCQAGTGRCVIDKAHRNQCQACRLKKCLQMGMNKDAVQNERQPRNTATIRPQDVLNSAVSVSSIYETSARLLFMAIKWARNLPSFANLPFRDQVILLEETWSELFVLCAIQWCLPLDSSTSTHPSIHPLFDINEHMSTSATLKGNLGLLNSIKQLQEILSKFRSVCVDPAEFACLKAIILFRADARGLKDCHHVEALQDQAQLMLQQHVRSQHPTHPVRFGRLLLMLPSLRTVSSDKIESLFFQKIIGSTPMEKLLCDMFKC</sequence>
<keyword evidence="5 16" id="KW-0862">Zinc</keyword>
<dbReference type="CDD" id="cd06970">
    <property type="entry name" value="NR_DBD_PNR"/>
    <property type="match status" value="1"/>
</dbReference>
<evidence type="ECO:0000313" key="20">
    <source>
        <dbReference type="RefSeq" id="XP_018493623.1"/>
    </source>
</evidence>
<evidence type="ECO:0000256" key="16">
    <source>
        <dbReference type="RuleBase" id="RU004334"/>
    </source>
</evidence>
<keyword evidence="19" id="KW-1185">Reference proteome</keyword>
<evidence type="ECO:0000256" key="4">
    <source>
        <dbReference type="ARBA" id="ARBA00022771"/>
    </source>
</evidence>
<evidence type="ECO:0000256" key="5">
    <source>
        <dbReference type="ARBA" id="ARBA00022833"/>
    </source>
</evidence>
<evidence type="ECO:0000259" key="18">
    <source>
        <dbReference type="PROSITE" id="PS51843"/>
    </source>
</evidence>
<organism evidence="19 20">
    <name type="scientific">Galendromus occidentalis</name>
    <name type="common">western predatory mite</name>
    <dbReference type="NCBI Taxonomy" id="34638"/>
    <lineage>
        <taxon>Eukaryota</taxon>
        <taxon>Metazoa</taxon>
        <taxon>Ecdysozoa</taxon>
        <taxon>Arthropoda</taxon>
        <taxon>Chelicerata</taxon>
        <taxon>Arachnida</taxon>
        <taxon>Acari</taxon>
        <taxon>Parasitiformes</taxon>
        <taxon>Mesostigmata</taxon>
        <taxon>Gamasina</taxon>
        <taxon>Phytoseioidea</taxon>
        <taxon>Phytoseiidae</taxon>
        <taxon>Typhlodrominae</taxon>
        <taxon>Galendromus</taxon>
    </lineage>
</organism>
<keyword evidence="7 16" id="KW-0805">Transcription regulation</keyword>
<evidence type="ECO:0000256" key="3">
    <source>
        <dbReference type="ARBA" id="ARBA00022723"/>
    </source>
</evidence>
<dbReference type="InterPro" id="IPR001628">
    <property type="entry name" value="Znf_hrmn_rcpt"/>
</dbReference>
<dbReference type="SMART" id="SM00430">
    <property type="entry name" value="HOLI"/>
    <property type="match status" value="1"/>
</dbReference>
<dbReference type="InterPro" id="IPR001723">
    <property type="entry name" value="Nuclear_hrmn_rcpt"/>
</dbReference>
<name>A0AAJ7P8Y4_9ACAR</name>
<keyword evidence="2" id="KW-1017">Isopeptide bond</keyword>
<accession>A0AAJ7P8Y4</accession>
<dbReference type="SMART" id="SM00399">
    <property type="entry name" value="ZnF_C4"/>
    <property type="match status" value="1"/>
</dbReference>
<dbReference type="Proteomes" id="UP000694867">
    <property type="component" value="Unplaced"/>
</dbReference>
<dbReference type="GO" id="GO:0045944">
    <property type="term" value="P:positive regulation of transcription by RNA polymerase II"/>
    <property type="evidence" value="ECO:0007669"/>
    <property type="project" value="UniProtKB-ARBA"/>
</dbReference>
<dbReference type="GO" id="GO:0008270">
    <property type="term" value="F:zinc ion binding"/>
    <property type="evidence" value="ECO:0007669"/>
    <property type="project" value="UniProtKB-KW"/>
</dbReference>
<dbReference type="PANTHER" id="PTHR24083">
    <property type="entry name" value="NUCLEAR HORMONE RECEPTOR"/>
    <property type="match status" value="1"/>
</dbReference>
<protein>
    <recommendedName>
        <fullName evidence="13">Photoreceptor-specific nuclear receptor</fullName>
    </recommendedName>
    <alternativeName>
        <fullName evidence="14">Nuclear receptor subfamily 2 group E member 3</fullName>
    </alternativeName>
    <alternativeName>
        <fullName evidence="15">Retina-specific nuclear receptor</fullName>
    </alternativeName>
</protein>
<keyword evidence="9 16" id="KW-0804">Transcription</keyword>
<dbReference type="SUPFAM" id="SSF48508">
    <property type="entry name" value="Nuclear receptor ligand-binding domain"/>
    <property type="match status" value="1"/>
</dbReference>
<evidence type="ECO:0000256" key="12">
    <source>
        <dbReference type="ARBA" id="ARBA00053319"/>
    </source>
</evidence>
<dbReference type="PROSITE" id="PS00031">
    <property type="entry name" value="NUCLEAR_REC_DBD_1"/>
    <property type="match status" value="1"/>
</dbReference>
<keyword evidence="10 16" id="KW-0675">Receptor</keyword>
<dbReference type="InterPro" id="IPR050274">
    <property type="entry name" value="Nuclear_hormone_rcpt_NR2"/>
</dbReference>
<dbReference type="GO" id="GO:0005634">
    <property type="term" value="C:nucleus"/>
    <property type="evidence" value="ECO:0007669"/>
    <property type="project" value="UniProtKB-SubCell"/>
</dbReference>
<keyword evidence="8 16" id="KW-0238">DNA-binding</keyword>
<evidence type="ECO:0000256" key="8">
    <source>
        <dbReference type="ARBA" id="ARBA00023125"/>
    </source>
</evidence>
<gene>
    <name evidence="20" type="primary">LOC100900814</name>
</gene>
<comment type="similarity">
    <text evidence="16">Belongs to the nuclear hormone receptor family.</text>
</comment>
<dbReference type="AlphaFoldDB" id="A0AAJ7P8Y4"/>
<dbReference type="FunFam" id="3.30.50.10:FF:000028">
    <property type="entry name" value="Nuclear receptor subfamily 2, group E, member 3"/>
    <property type="match status" value="1"/>
</dbReference>
<evidence type="ECO:0000256" key="15">
    <source>
        <dbReference type="ARBA" id="ARBA00082944"/>
    </source>
</evidence>
<dbReference type="Gene3D" id="1.10.565.10">
    <property type="entry name" value="Retinoid X Receptor"/>
    <property type="match status" value="1"/>
</dbReference>
<comment type="function">
    <text evidence="12">Orphan nuclear receptor of retinal photoreceptor cells. Transcriptional factor that is an activator of rod development and repressor of cone development. Binds the promoter region of a number of rod- and cone-specific genes, including rhodopsin, M- and S-opsin and rod-specific phosphodiesterase beta subunit. Enhances rhodopsin expression. Represses M- and S-cone opsin expression.</text>
</comment>
<evidence type="ECO:0000256" key="6">
    <source>
        <dbReference type="ARBA" id="ARBA00022843"/>
    </source>
</evidence>
<dbReference type="GO" id="GO:0043565">
    <property type="term" value="F:sequence-specific DNA binding"/>
    <property type="evidence" value="ECO:0007669"/>
    <property type="project" value="InterPro"/>
</dbReference>
<evidence type="ECO:0000256" key="1">
    <source>
        <dbReference type="ARBA" id="ARBA00004123"/>
    </source>
</evidence>
<proteinExistence type="inferred from homology"/>
<reference evidence="20" key="1">
    <citation type="submission" date="2025-08" db="UniProtKB">
        <authorList>
            <consortium name="RefSeq"/>
        </authorList>
    </citation>
    <scope>IDENTIFICATION</scope>
</reference>
<dbReference type="InterPro" id="IPR035500">
    <property type="entry name" value="NHR-like_dom_sf"/>
</dbReference>
<dbReference type="PRINTS" id="PR00398">
    <property type="entry name" value="STRDHORMONER"/>
</dbReference>
<evidence type="ECO:0000313" key="19">
    <source>
        <dbReference type="Proteomes" id="UP000694867"/>
    </source>
</evidence>
<evidence type="ECO:0000256" key="11">
    <source>
        <dbReference type="ARBA" id="ARBA00023242"/>
    </source>
</evidence>
<dbReference type="Pfam" id="PF00105">
    <property type="entry name" value="zf-C4"/>
    <property type="match status" value="1"/>
</dbReference>
<dbReference type="Pfam" id="PF00104">
    <property type="entry name" value="Hormone_recep"/>
    <property type="match status" value="1"/>
</dbReference>
<dbReference type="PRINTS" id="PR00047">
    <property type="entry name" value="STROIDFINGER"/>
</dbReference>
<evidence type="ECO:0000256" key="14">
    <source>
        <dbReference type="ARBA" id="ARBA00079595"/>
    </source>
</evidence>
<dbReference type="GO" id="GO:0003700">
    <property type="term" value="F:DNA-binding transcription factor activity"/>
    <property type="evidence" value="ECO:0007669"/>
    <property type="project" value="InterPro"/>
</dbReference>
<dbReference type="InterPro" id="IPR000536">
    <property type="entry name" value="Nucl_hrmn_rcpt_lig-bd"/>
</dbReference>
<dbReference type="GeneID" id="100900814"/>
<evidence type="ECO:0000256" key="10">
    <source>
        <dbReference type="ARBA" id="ARBA00023170"/>
    </source>
</evidence>
<feature type="domain" description="NR LBD" evidence="18">
    <location>
        <begin position="71"/>
        <end position="300"/>
    </location>
</feature>
<dbReference type="InterPro" id="IPR013088">
    <property type="entry name" value="Znf_NHR/GATA"/>
</dbReference>
<dbReference type="PROSITE" id="PS51843">
    <property type="entry name" value="NR_LBD"/>
    <property type="match status" value="1"/>
</dbReference>
<feature type="domain" description="Nuclear receptor" evidence="17">
    <location>
        <begin position="1"/>
        <end position="77"/>
    </location>
</feature>
<evidence type="ECO:0000256" key="7">
    <source>
        <dbReference type="ARBA" id="ARBA00023015"/>
    </source>
</evidence>
<evidence type="ECO:0000256" key="13">
    <source>
        <dbReference type="ARBA" id="ARBA00071097"/>
    </source>
</evidence>
<dbReference type="FunFam" id="1.10.565.10:FF:000022">
    <property type="entry name" value="Nuclear receptor subfamily 2 group E member 3"/>
    <property type="match status" value="1"/>
</dbReference>
<evidence type="ECO:0000256" key="9">
    <source>
        <dbReference type="ARBA" id="ARBA00023163"/>
    </source>
</evidence>
<comment type="subcellular location">
    <subcellularLocation>
        <location evidence="1 16">Nucleus</location>
    </subcellularLocation>
</comment>
<evidence type="ECO:0000259" key="17">
    <source>
        <dbReference type="PROSITE" id="PS51030"/>
    </source>
</evidence>
<evidence type="ECO:0000256" key="2">
    <source>
        <dbReference type="ARBA" id="ARBA00022499"/>
    </source>
</evidence>
<keyword evidence="11 16" id="KW-0539">Nucleus</keyword>
<keyword evidence="3 16" id="KW-0479">Metal-binding</keyword>
<dbReference type="CDD" id="cd06950">
    <property type="entry name" value="NR_LBD_Tlx_PNR_like"/>
    <property type="match status" value="1"/>
</dbReference>